<evidence type="ECO:0000313" key="2">
    <source>
        <dbReference type="Proteomes" id="UP000007842"/>
    </source>
</evidence>
<dbReference type="KEGG" id="scy:SCATT_p13770"/>
<dbReference type="Proteomes" id="UP000007842">
    <property type="component" value="Plasmid pSCATT"/>
</dbReference>
<keyword evidence="1" id="KW-0614">Plasmid</keyword>
<keyword evidence="2" id="KW-1185">Reference proteome</keyword>
<dbReference type="InterPro" id="IPR037479">
    <property type="entry name" value="Tauto_MSAD"/>
</dbReference>
<dbReference type="EMBL" id="CP003229">
    <property type="protein sequence ID" value="AEW99570.1"/>
    <property type="molecule type" value="Genomic_DNA"/>
</dbReference>
<dbReference type="AlphaFoldDB" id="F8JLD5"/>
<accession>F8JLD5</accession>
<dbReference type="PATRIC" id="fig|1003195.11.peg.349"/>
<dbReference type="RefSeq" id="WP_014150820.1">
    <property type="nucleotide sequence ID" value="NC_016113.1"/>
</dbReference>
<dbReference type="InterPro" id="IPR014347">
    <property type="entry name" value="Tautomerase/MIF_sf"/>
</dbReference>
<sequence>MPLITISLRQGTTPEYRRDVSTAIHTAMVDVLKIPQDDQFHVFHEVTPDNFVIQPVVFGLPRGERAMFIALHLNQRTPEVKDELFRAIVANLRELAGVPEEDVMMMILETARENWWAAGRVVDPVTGYDERMAGVASNPAAAAG</sequence>
<dbReference type="Pfam" id="PF14552">
    <property type="entry name" value="Tautomerase_2"/>
    <property type="match status" value="1"/>
</dbReference>
<dbReference type="Gene3D" id="3.30.429.10">
    <property type="entry name" value="Macrophage Migration Inhibitory Factor"/>
    <property type="match status" value="1"/>
</dbReference>
<reference evidence="2" key="1">
    <citation type="submission" date="2011-12" db="EMBL/GenBank/DDBJ databases">
        <title>Complete genome sequence of Streptomyces cattleya strain DSM 46488.</title>
        <authorList>
            <person name="Ou H.-Y."/>
            <person name="Li P."/>
            <person name="Zhao C."/>
            <person name="O'Hagan D."/>
            <person name="Deng Z."/>
        </authorList>
    </citation>
    <scope>NUCLEOTIDE SEQUENCE [LARGE SCALE GENOMIC DNA]</scope>
    <source>
        <strain evidence="2">ATCC 35852 / DSM 46488 / JCM 4925 / NBRC 14057 / NRRL 8057</strain>
        <plasmid evidence="2">Plasmid pSCATT</plasmid>
    </source>
</reference>
<proteinExistence type="predicted"/>
<protein>
    <recommendedName>
        <fullName evidence="3">4-oxalocrotonate tautomerase</fullName>
    </recommendedName>
</protein>
<evidence type="ECO:0008006" key="3">
    <source>
        <dbReference type="Google" id="ProtNLM"/>
    </source>
</evidence>
<dbReference type="KEGG" id="sct:SCAT_p0365"/>
<gene>
    <name evidence="1" type="ordered locus">SCATT_p13770</name>
</gene>
<dbReference type="OrthoDB" id="9804765at2"/>
<dbReference type="SUPFAM" id="SSF55331">
    <property type="entry name" value="Tautomerase/MIF"/>
    <property type="match status" value="1"/>
</dbReference>
<accession>G8XG40</accession>
<name>F8JLD5_STREN</name>
<dbReference type="PANTHER" id="PTHR38460:SF1">
    <property type="entry name" value="TAUTOMERASE YOLI-RELATED"/>
    <property type="match status" value="1"/>
</dbReference>
<dbReference type="HOGENOM" id="CLU_148073_0_0_11"/>
<dbReference type="PANTHER" id="PTHR38460">
    <property type="entry name" value="TAUTOMERASE YOLI-RELATED"/>
    <property type="match status" value="1"/>
</dbReference>
<geneLocation type="plasmid" evidence="1 2">
    <name>pSCATT</name>
</geneLocation>
<organism evidence="1 2">
    <name type="scientific">Streptantibioticus cattleyicolor (strain ATCC 35852 / DSM 46488 / JCM 4925 / NBRC 14057 / NRRL 8057)</name>
    <name type="common">Streptomyces cattleya</name>
    <dbReference type="NCBI Taxonomy" id="1003195"/>
    <lineage>
        <taxon>Bacteria</taxon>
        <taxon>Bacillati</taxon>
        <taxon>Actinomycetota</taxon>
        <taxon>Actinomycetes</taxon>
        <taxon>Kitasatosporales</taxon>
        <taxon>Streptomycetaceae</taxon>
        <taxon>Streptantibioticus</taxon>
    </lineage>
</organism>
<evidence type="ECO:0000313" key="1">
    <source>
        <dbReference type="EMBL" id="AEW99570.1"/>
    </source>
</evidence>